<accession>A0A165G7V6</accession>
<keyword evidence="2" id="KW-1185">Reference proteome</keyword>
<feature type="non-terminal residue" evidence="1">
    <location>
        <position position="1"/>
    </location>
</feature>
<dbReference type="EMBL" id="KV427610">
    <property type="protein sequence ID" value="KZT09948.1"/>
    <property type="molecule type" value="Genomic_DNA"/>
</dbReference>
<dbReference type="InParanoid" id="A0A165G7V6"/>
<dbReference type="RefSeq" id="XP_040767688.1">
    <property type="nucleotide sequence ID" value="XM_040903310.1"/>
</dbReference>
<feature type="non-terminal residue" evidence="1">
    <location>
        <position position="163"/>
    </location>
</feature>
<organism evidence="1 2">
    <name type="scientific">Laetiporus sulphureus 93-53</name>
    <dbReference type="NCBI Taxonomy" id="1314785"/>
    <lineage>
        <taxon>Eukaryota</taxon>
        <taxon>Fungi</taxon>
        <taxon>Dikarya</taxon>
        <taxon>Basidiomycota</taxon>
        <taxon>Agaricomycotina</taxon>
        <taxon>Agaricomycetes</taxon>
        <taxon>Polyporales</taxon>
        <taxon>Laetiporus</taxon>
    </lineage>
</organism>
<sequence length="163" mass="18456">PLPDPPAHLLSDPDIQAALECNRQHIRVETPFNVDKLEAMLVSHPNQPFVQSVLKGLRHGFWPPDEGEWKIECAEVTDNYPLTSPDLHAIRAFRDRETAAGRWSSEISQLLPGMKISPMFVVWRDDKPRVVTDHSASGLNDGIPPAQAKVRYDNMHDFGQEMR</sequence>
<evidence type="ECO:0000313" key="2">
    <source>
        <dbReference type="Proteomes" id="UP000076871"/>
    </source>
</evidence>
<dbReference type="STRING" id="1314785.A0A165G7V6"/>
<dbReference type="Proteomes" id="UP000076871">
    <property type="component" value="Unassembled WGS sequence"/>
</dbReference>
<evidence type="ECO:0000313" key="1">
    <source>
        <dbReference type="EMBL" id="KZT09948.1"/>
    </source>
</evidence>
<dbReference type="OrthoDB" id="3248529at2759"/>
<dbReference type="AlphaFoldDB" id="A0A165G7V6"/>
<reference evidence="1 2" key="1">
    <citation type="journal article" date="2016" name="Mol. Biol. Evol.">
        <title>Comparative Genomics of Early-Diverging Mushroom-Forming Fungi Provides Insights into the Origins of Lignocellulose Decay Capabilities.</title>
        <authorList>
            <person name="Nagy L.G."/>
            <person name="Riley R."/>
            <person name="Tritt A."/>
            <person name="Adam C."/>
            <person name="Daum C."/>
            <person name="Floudas D."/>
            <person name="Sun H."/>
            <person name="Yadav J.S."/>
            <person name="Pangilinan J."/>
            <person name="Larsson K.H."/>
            <person name="Matsuura K."/>
            <person name="Barry K."/>
            <person name="Labutti K."/>
            <person name="Kuo R."/>
            <person name="Ohm R.A."/>
            <person name="Bhattacharya S.S."/>
            <person name="Shirouzu T."/>
            <person name="Yoshinaga Y."/>
            <person name="Martin F.M."/>
            <person name="Grigoriev I.V."/>
            <person name="Hibbett D.S."/>
        </authorList>
    </citation>
    <scope>NUCLEOTIDE SEQUENCE [LARGE SCALE GENOMIC DNA]</scope>
    <source>
        <strain evidence="1 2">93-53</strain>
    </source>
</reference>
<gene>
    <name evidence="1" type="ORF">LAESUDRAFT_623834</name>
</gene>
<name>A0A165G7V6_9APHY</name>
<dbReference type="GeneID" id="63820341"/>
<protein>
    <submittedName>
        <fullName evidence="1">Uncharacterized protein</fullName>
    </submittedName>
</protein>
<proteinExistence type="predicted"/>